<name>A0A2Z2MEA3_9EURY</name>
<evidence type="ECO:0000313" key="2">
    <source>
        <dbReference type="EMBL" id="ASJ04960.1"/>
    </source>
</evidence>
<proteinExistence type="predicted"/>
<keyword evidence="3" id="KW-1185">Reference proteome</keyword>
<organism evidence="2 3">
    <name type="scientific">Thermococcus barossii</name>
    <dbReference type="NCBI Taxonomy" id="54077"/>
    <lineage>
        <taxon>Archaea</taxon>
        <taxon>Methanobacteriati</taxon>
        <taxon>Methanobacteriota</taxon>
        <taxon>Thermococci</taxon>
        <taxon>Thermococcales</taxon>
        <taxon>Thermococcaceae</taxon>
        <taxon>Thermococcus</taxon>
    </lineage>
</organism>
<protein>
    <recommendedName>
        <fullName evidence="1">Polymerase/histidinol phosphatase N-terminal domain-containing protein</fullName>
    </recommendedName>
</protein>
<dbReference type="Pfam" id="PF02811">
    <property type="entry name" value="PHP"/>
    <property type="match status" value="1"/>
</dbReference>
<dbReference type="KEGG" id="tbs:A3L01_06120"/>
<sequence length="218" mass="24083">MLEFSHDIHTHSVYSDGVGGIGDNIGAAEGRGLKLLGISDHSHYLTGRAFNRYIRDINRWKEESEITVLAGIEANITHSGVDVAAGIVEKLDYVIASVHLWLSDPEEYVELVKIALLDENVDIIGHFGASFPHIGYPSEESLMEVIELAEANGKAFEISSRYRAPDVGFIRECIKRGVKLAFASDAHRPKDVGNVSWSERVFKKAGGTREDLLFGEFL</sequence>
<dbReference type="PANTHER" id="PTHR36928:SF1">
    <property type="entry name" value="PHOSPHATASE YCDX-RELATED"/>
    <property type="match status" value="1"/>
</dbReference>
<dbReference type="GO" id="GO:0005829">
    <property type="term" value="C:cytosol"/>
    <property type="evidence" value="ECO:0007669"/>
    <property type="project" value="TreeGrafter"/>
</dbReference>
<dbReference type="PANTHER" id="PTHR36928">
    <property type="entry name" value="PHOSPHATASE YCDX-RELATED"/>
    <property type="match status" value="1"/>
</dbReference>
<gene>
    <name evidence="2" type="ORF">A3L01_06120</name>
</gene>
<evidence type="ECO:0000313" key="3">
    <source>
        <dbReference type="Proteomes" id="UP000250272"/>
    </source>
</evidence>
<dbReference type="InterPro" id="IPR003141">
    <property type="entry name" value="Pol/His_phosphatase_N"/>
</dbReference>
<dbReference type="NCBIfam" id="NF006251">
    <property type="entry name" value="PRK08392.1"/>
    <property type="match status" value="1"/>
</dbReference>
<dbReference type="EMBL" id="CP015101">
    <property type="protein sequence ID" value="ASJ04960.1"/>
    <property type="molecule type" value="Genomic_DNA"/>
</dbReference>
<dbReference type="SMART" id="SM00481">
    <property type="entry name" value="POLIIIAc"/>
    <property type="match status" value="1"/>
</dbReference>
<dbReference type="Gene3D" id="3.20.20.140">
    <property type="entry name" value="Metal-dependent hydrolases"/>
    <property type="match status" value="1"/>
</dbReference>
<feature type="domain" description="Polymerase/histidinol phosphatase N-terminal" evidence="1">
    <location>
        <begin position="6"/>
        <end position="78"/>
    </location>
</feature>
<dbReference type="InterPro" id="IPR016195">
    <property type="entry name" value="Pol/histidinol_Pase-like"/>
</dbReference>
<evidence type="ECO:0000259" key="1">
    <source>
        <dbReference type="SMART" id="SM00481"/>
    </source>
</evidence>
<dbReference type="AlphaFoldDB" id="A0A2Z2MEA3"/>
<dbReference type="InterPro" id="IPR050243">
    <property type="entry name" value="PHP_phosphatase"/>
</dbReference>
<dbReference type="SUPFAM" id="SSF89550">
    <property type="entry name" value="PHP domain-like"/>
    <property type="match status" value="1"/>
</dbReference>
<dbReference type="OrthoDB" id="9968at2157"/>
<dbReference type="InterPro" id="IPR004013">
    <property type="entry name" value="PHP_dom"/>
</dbReference>
<dbReference type="RefSeq" id="WP_088864969.1">
    <property type="nucleotide sequence ID" value="NZ_CP015101.1"/>
</dbReference>
<dbReference type="Proteomes" id="UP000250272">
    <property type="component" value="Chromosome"/>
</dbReference>
<accession>A0A2Z2MEA3</accession>
<dbReference type="GO" id="GO:0042578">
    <property type="term" value="F:phosphoric ester hydrolase activity"/>
    <property type="evidence" value="ECO:0007669"/>
    <property type="project" value="TreeGrafter"/>
</dbReference>
<dbReference type="GeneID" id="33326333"/>
<reference evidence="2 3" key="1">
    <citation type="submission" date="2016-04" db="EMBL/GenBank/DDBJ databases">
        <title>Complete genome sequence of Thermococcus barossii type strain SHCK-94.</title>
        <authorList>
            <person name="Oger P.M."/>
        </authorList>
    </citation>
    <scope>NUCLEOTIDE SEQUENCE [LARGE SCALE GENOMIC DNA]</scope>
    <source>
        <strain evidence="2 3">SHCK-94</strain>
    </source>
</reference>
<dbReference type="GO" id="GO:0008270">
    <property type="term" value="F:zinc ion binding"/>
    <property type="evidence" value="ECO:0007669"/>
    <property type="project" value="TreeGrafter"/>
</dbReference>